<dbReference type="Proteomes" id="UP000306113">
    <property type="component" value="Unassembled WGS sequence"/>
</dbReference>
<reference evidence="4 5" key="1">
    <citation type="submission" date="2019-04" db="EMBL/GenBank/DDBJ databases">
        <title>Draft genome sequence of Youngimonas vesicularis.</title>
        <authorList>
            <person name="Hameed A."/>
        </authorList>
    </citation>
    <scope>NUCLEOTIDE SEQUENCE [LARGE SCALE GENOMIC DNA]</scope>
    <source>
        <strain evidence="4 5">CC-AMW-E</strain>
    </source>
</reference>
<evidence type="ECO:0000313" key="5">
    <source>
        <dbReference type="Proteomes" id="UP000306113"/>
    </source>
</evidence>
<dbReference type="Gene3D" id="3.40.630.30">
    <property type="match status" value="1"/>
</dbReference>
<name>A0A4S3MBC6_9RHOB</name>
<organism evidence="4 5">
    <name type="scientific">Thalassobius vesicularis</name>
    <dbReference type="NCBI Taxonomy" id="1294297"/>
    <lineage>
        <taxon>Bacteria</taxon>
        <taxon>Pseudomonadati</taxon>
        <taxon>Pseudomonadota</taxon>
        <taxon>Alphaproteobacteria</taxon>
        <taxon>Rhodobacterales</taxon>
        <taxon>Roseobacteraceae</taxon>
        <taxon>Thalassovita</taxon>
    </lineage>
</organism>
<dbReference type="Pfam" id="PF00583">
    <property type="entry name" value="Acetyltransf_1"/>
    <property type="match status" value="1"/>
</dbReference>
<dbReference type="InterPro" id="IPR000182">
    <property type="entry name" value="GNAT_dom"/>
</dbReference>
<gene>
    <name evidence="4" type="ORF">E7681_05525</name>
</gene>
<dbReference type="InterPro" id="IPR000835">
    <property type="entry name" value="HTH_MarR-typ"/>
</dbReference>
<dbReference type="InterPro" id="IPR050832">
    <property type="entry name" value="Bact_Acetyltransf"/>
</dbReference>
<sequence length="290" mass="32039">MPADPITRIRRFNRAVTRETGALDQSFLGRGRPLGPARVLHAIGHHSPELEAIRTYLDLDKALLSRFLKALQRDGLVALTPDPADGRRKLATLTSAGQAELAEYDALSDARAQALLARHPKPQALLEAMDLIASALGQDVEMLEMDPRDPRAIHCLTEYYAELGRRLRTGFDVKLSADPGATDMIRPRGAFLVAMSDGLPLACVGLKGTDKGYAEIKRLWVSPAARGMGLAKRLMTRIESIARDLGITTLRLDTNSALPEAVAMYRTAGWDEIDRFNDDPYPDHFFEKRL</sequence>
<proteinExistence type="predicted"/>
<dbReference type="SUPFAM" id="SSF55729">
    <property type="entry name" value="Acyl-CoA N-acyltransferases (Nat)"/>
    <property type="match status" value="1"/>
</dbReference>
<keyword evidence="1 4" id="KW-0808">Transferase</keyword>
<dbReference type="PANTHER" id="PTHR43877">
    <property type="entry name" value="AMINOALKYLPHOSPHONATE N-ACETYLTRANSFERASE-RELATED-RELATED"/>
    <property type="match status" value="1"/>
</dbReference>
<dbReference type="PANTHER" id="PTHR43877:SF2">
    <property type="entry name" value="AMINOALKYLPHOSPHONATE N-ACETYLTRANSFERASE-RELATED"/>
    <property type="match status" value="1"/>
</dbReference>
<dbReference type="SUPFAM" id="SSF46785">
    <property type="entry name" value="Winged helix' DNA-binding domain"/>
    <property type="match status" value="1"/>
</dbReference>
<dbReference type="PROSITE" id="PS51186">
    <property type="entry name" value="GNAT"/>
    <property type="match status" value="1"/>
</dbReference>
<evidence type="ECO:0000256" key="2">
    <source>
        <dbReference type="ARBA" id="ARBA00023315"/>
    </source>
</evidence>
<keyword evidence="2" id="KW-0012">Acyltransferase</keyword>
<dbReference type="AlphaFoldDB" id="A0A4S3MBC6"/>
<dbReference type="SMART" id="SM00347">
    <property type="entry name" value="HTH_MARR"/>
    <property type="match status" value="1"/>
</dbReference>
<feature type="domain" description="N-acetyltransferase" evidence="3">
    <location>
        <begin position="143"/>
        <end position="290"/>
    </location>
</feature>
<accession>A0A4S3MBC6</accession>
<evidence type="ECO:0000259" key="3">
    <source>
        <dbReference type="PROSITE" id="PS51186"/>
    </source>
</evidence>
<dbReference type="GO" id="GO:0016747">
    <property type="term" value="F:acyltransferase activity, transferring groups other than amino-acyl groups"/>
    <property type="evidence" value="ECO:0007669"/>
    <property type="project" value="InterPro"/>
</dbReference>
<dbReference type="GO" id="GO:0003700">
    <property type="term" value="F:DNA-binding transcription factor activity"/>
    <property type="evidence" value="ECO:0007669"/>
    <property type="project" value="InterPro"/>
</dbReference>
<dbReference type="Pfam" id="PF12802">
    <property type="entry name" value="MarR_2"/>
    <property type="match status" value="1"/>
</dbReference>
<comment type="caution">
    <text evidence="4">The sequence shown here is derived from an EMBL/GenBank/DDBJ whole genome shotgun (WGS) entry which is preliminary data.</text>
</comment>
<protein>
    <submittedName>
        <fullName evidence="4">GNAT family N-acetyltransferase</fullName>
    </submittedName>
</protein>
<dbReference type="Gene3D" id="1.10.10.10">
    <property type="entry name" value="Winged helix-like DNA-binding domain superfamily/Winged helix DNA-binding domain"/>
    <property type="match status" value="1"/>
</dbReference>
<dbReference type="InterPro" id="IPR036390">
    <property type="entry name" value="WH_DNA-bd_sf"/>
</dbReference>
<dbReference type="OrthoDB" id="2436196at2"/>
<dbReference type="RefSeq" id="WP_136338268.1">
    <property type="nucleotide sequence ID" value="NZ_SSMD01000002.1"/>
</dbReference>
<dbReference type="InterPro" id="IPR016181">
    <property type="entry name" value="Acyl_CoA_acyltransferase"/>
</dbReference>
<dbReference type="CDD" id="cd04301">
    <property type="entry name" value="NAT_SF"/>
    <property type="match status" value="1"/>
</dbReference>
<keyword evidence="5" id="KW-1185">Reference proteome</keyword>
<dbReference type="EMBL" id="SSMD01000002">
    <property type="protein sequence ID" value="THD75907.1"/>
    <property type="molecule type" value="Genomic_DNA"/>
</dbReference>
<dbReference type="InterPro" id="IPR036388">
    <property type="entry name" value="WH-like_DNA-bd_sf"/>
</dbReference>
<evidence type="ECO:0000313" key="4">
    <source>
        <dbReference type="EMBL" id="THD75907.1"/>
    </source>
</evidence>
<evidence type="ECO:0000256" key="1">
    <source>
        <dbReference type="ARBA" id="ARBA00022679"/>
    </source>
</evidence>